<dbReference type="Proteomes" id="UP000033947">
    <property type="component" value="Unassembled WGS sequence"/>
</dbReference>
<comment type="caution">
    <text evidence="1">The sequence shown here is derived from an EMBL/GenBank/DDBJ whole genome shotgun (WGS) entry which is preliminary data.</text>
</comment>
<organism evidence="1 2">
    <name type="scientific">candidate division WWE3 bacterium GW2011_GWC2_41_23</name>
    <dbReference type="NCBI Taxonomy" id="1619123"/>
    <lineage>
        <taxon>Bacteria</taxon>
        <taxon>Katanobacteria</taxon>
    </lineage>
</organism>
<name>A0A0G0Y190_UNCKA</name>
<proteinExistence type="predicted"/>
<sequence>MFEKTYSLETIGNITLENKDFILQGLLAVEVITHKRVWEAGYYYENLTPGENEGAMTSVKKFIDKIFSLEENLSGDAEYDRLVRHLPAEASLLKLDPEHYIIFEHSEINYDSKVRRVRLINREEFAAIKQTLLDQIQQKIQSMKNMIQIQEKNTEKLANL</sequence>
<reference evidence="1 2" key="1">
    <citation type="journal article" date="2015" name="Nature">
        <title>rRNA introns, odd ribosomes, and small enigmatic genomes across a large radiation of phyla.</title>
        <authorList>
            <person name="Brown C.T."/>
            <person name="Hug L.A."/>
            <person name="Thomas B.C."/>
            <person name="Sharon I."/>
            <person name="Castelle C.J."/>
            <person name="Singh A."/>
            <person name="Wilkins M.J."/>
            <person name="Williams K.H."/>
            <person name="Banfield J.F."/>
        </authorList>
    </citation>
    <scope>NUCLEOTIDE SEQUENCE [LARGE SCALE GENOMIC DNA]</scope>
</reference>
<dbReference type="EMBL" id="LCBB01000005">
    <property type="protein sequence ID" value="KKS03161.1"/>
    <property type="molecule type" value="Genomic_DNA"/>
</dbReference>
<protein>
    <submittedName>
        <fullName evidence="1">Uncharacterized protein</fullName>
    </submittedName>
</protein>
<evidence type="ECO:0000313" key="2">
    <source>
        <dbReference type="Proteomes" id="UP000033947"/>
    </source>
</evidence>
<evidence type="ECO:0000313" key="1">
    <source>
        <dbReference type="EMBL" id="KKS03161.1"/>
    </source>
</evidence>
<accession>A0A0G0Y190</accession>
<gene>
    <name evidence="1" type="ORF">UU55_C0005G0069</name>
</gene>
<dbReference type="AlphaFoldDB" id="A0A0G0Y190"/>